<name>A0ABX8AZK3_9BACT</name>
<dbReference type="PANTHER" id="PTHR21256:SF2">
    <property type="entry name" value="HISTIDINE BIOSYNTHESIS TRIFUNCTIONAL PROTEIN"/>
    <property type="match status" value="1"/>
</dbReference>
<dbReference type="PANTHER" id="PTHR21256">
    <property type="entry name" value="HISTIDINOL DEHYDROGENASE HDH"/>
    <property type="match status" value="1"/>
</dbReference>
<dbReference type="InterPro" id="IPR022695">
    <property type="entry name" value="Histidinol_DH_monofunct"/>
</dbReference>
<evidence type="ECO:0000256" key="5">
    <source>
        <dbReference type="HAMAP-Rule" id="MF_01024"/>
    </source>
</evidence>
<dbReference type="GO" id="GO:0004399">
    <property type="term" value="F:histidinol dehydrogenase activity"/>
    <property type="evidence" value="ECO:0007669"/>
    <property type="project" value="UniProtKB-EC"/>
</dbReference>
<feature type="binding site" evidence="5">
    <location>
        <position position="262"/>
    </location>
    <ligand>
        <name>Zn(2+)</name>
        <dbReference type="ChEBI" id="CHEBI:29105"/>
    </ligand>
</feature>
<dbReference type="Proteomes" id="UP000677668">
    <property type="component" value="Chromosome 1"/>
</dbReference>
<feature type="binding site" evidence="5">
    <location>
        <position position="259"/>
    </location>
    <ligand>
        <name>Zn(2+)</name>
        <dbReference type="ChEBI" id="CHEBI:29105"/>
    </ligand>
</feature>
<dbReference type="Gene3D" id="1.20.5.1300">
    <property type="match status" value="1"/>
</dbReference>
<feature type="compositionally biased region" description="Polar residues" evidence="8">
    <location>
        <begin position="437"/>
        <end position="448"/>
    </location>
</feature>
<feature type="binding site" evidence="5">
    <location>
        <position position="361"/>
    </location>
    <ligand>
        <name>substrate</name>
    </ligand>
</feature>
<dbReference type="EMBL" id="CP072642">
    <property type="protein sequence ID" value="QUV93663.1"/>
    <property type="molecule type" value="Genomic_DNA"/>
</dbReference>
<keyword evidence="10" id="KW-1185">Reference proteome</keyword>
<feature type="binding site" evidence="5">
    <location>
        <position position="130"/>
    </location>
    <ligand>
        <name>NAD(+)</name>
        <dbReference type="ChEBI" id="CHEBI:57540"/>
    </ligand>
</feature>
<dbReference type="InterPro" id="IPR012131">
    <property type="entry name" value="Hstdl_DH"/>
</dbReference>
<feature type="binding site" evidence="5">
    <location>
        <position position="259"/>
    </location>
    <ligand>
        <name>substrate</name>
    </ligand>
</feature>
<dbReference type="InterPro" id="IPR016161">
    <property type="entry name" value="Ald_DH/histidinol_DH"/>
</dbReference>
<evidence type="ECO:0000256" key="1">
    <source>
        <dbReference type="ARBA" id="ARBA00010178"/>
    </source>
</evidence>
<feature type="binding site" evidence="5">
    <location>
        <position position="420"/>
    </location>
    <ligand>
        <name>substrate</name>
    </ligand>
</feature>
<keyword evidence="3 5" id="KW-0862">Zinc</keyword>
<sequence length="464" mass="49351">MQVFRLDEAAGQARLATILKRHTLVADPDVVRTVSDILQLVRETGDDGLFALTEKFDGVSLSVQNVRVEPALLEKLAGQVSAEVRTALRVAAGNIRHFHELQREYTRMMEQADGVQLIHRIQPLDAVGLYVPGGQAAYPSTVLMTAVPAQVAGVPRLVAVTPAKSFLTQPVLAAALIEAGISEVYTVGGAQAIAALAYGTESIPRVSKIVGPGNRYVAEAKRQVYGIVDVDAIAGPSEVVIIADDTADPVLVAADMLAQAEHDELAAAVCVTTSETLAMAVAEQLAYQAATLSRREVVEAALERFGAIFLVASLSEAVRLVNRMAPEHVGVMTAEPERLAEDITFAGAVFIGAASAEAVGDYFAGPSHVLPTGGTARFFSPLGVYDFVRRTNLIRYTMGRLVKTADMITCLAEAEGLDGHARSIRLRMERHSGPLAPTTNPLTESKQNLLAVESPPETASNDEP</sequence>
<accession>A0ABX8AZK3</accession>
<feature type="binding site" evidence="5">
    <location>
        <position position="420"/>
    </location>
    <ligand>
        <name>Zn(2+)</name>
        <dbReference type="ChEBI" id="CHEBI:29105"/>
    </ligand>
</feature>
<comment type="pathway">
    <text evidence="5">Amino-acid biosynthesis; L-histidine biosynthesis; L-histidine from 5-phospho-alpha-D-ribose 1-diphosphate: step 9/9.</text>
</comment>
<protein>
    <recommendedName>
        <fullName evidence="5">Histidinol dehydrogenase</fullName>
        <shortName evidence="5">HDH</shortName>
        <ecNumber evidence="5">1.1.1.23</ecNumber>
    </recommendedName>
</protein>
<dbReference type="HAMAP" id="MF_01024">
    <property type="entry name" value="HisD"/>
    <property type="match status" value="1"/>
</dbReference>
<feature type="active site" description="Proton acceptor" evidence="5">
    <location>
        <position position="327"/>
    </location>
</feature>
<evidence type="ECO:0000313" key="10">
    <source>
        <dbReference type="Proteomes" id="UP000677668"/>
    </source>
</evidence>
<evidence type="ECO:0000256" key="8">
    <source>
        <dbReference type="SAM" id="MobiDB-lite"/>
    </source>
</evidence>
<keyword evidence="2 5" id="KW-0479">Metal-binding</keyword>
<keyword evidence="4 5" id="KW-0560">Oxidoreductase</keyword>
<feature type="binding site" evidence="5">
    <location>
        <position position="191"/>
    </location>
    <ligand>
        <name>NAD(+)</name>
        <dbReference type="ChEBI" id="CHEBI:57540"/>
    </ligand>
</feature>
<feature type="binding site" evidence="5">
    <location>
        <position position="328"/>
    </location>
    <ligand>
        <name>substrate</name>
    </ligand>
</feature>
<dbReference type="PROSITE" id="PS00611">
    <property type="entry name" value="HISOL_DEHYDROGENASE"/>
    <property type="match status" value="1"/>
</dbReference>
<comment type="similarity">
    <text evidence="1 5 6 7">Belongs to the histidinol dehydrogenase family.</text>
</comment>
<feature type="binding site" evidence="5">
    <location>
        <position position="361"/>
    </location>
    <ligand>
        <name>Zn(2+)</name>
        <dbReference type="ChEBI" id="CHEBI:29105"/>
    </ligand>
</feature>
<comment type="cofactor">
    <cofactor evidence="5">
        <name>Zn(2+)</name>
        <dbReference type="ChEBI" id="CHEBI:29105"/>
    </cofactor>
    <text evidence="5">Binds 1 zinc ion per subunit.</text>
</comment>
<reference evidence="9 10" key="1">
    <citation type="submission" date="2021-03" db="EMBL/GenBank/DDBJ databases">
        <title>Genomic and phenotypic characterization of Chloracidobacterium isolates provides evidence for multiple species.</title>
        <authorList>
            <person name="Saini M.K."/>
            <person name="Costas A.M.G."/>
            <person name="Tank M."/>
            <person name="Bryant D.A."/>
        </authorList>
    </citation>
    <scope>NUCLEOTIDE SEQUENCE [LARGE SCALE GENOMIC DNA]</scope>
    <source>
        <strain evidence="9 10">N</strain>
    </source>
</reference>
<evidence type="ECO:0000256" key="4">
    <source>
        <dbReference type="ARBA" id="ARBA00023002"/>
    </source>
</evidence>
<evidence type="ECO:0000256" key="6">
    <source>
        <dbReference type="PIRNR" id="PIRNR000099"/>
    </source>
</evidence>
<feature type="binding site" evidence="5">
    <location>
        <position position="415"/>
    </location>
    <ligand>
        <name>substrate</name>
    </ligand>
</feature>
<feature type="binding site" evidence="5">
    <location>
        <position position="262"/>
    </location>
    <ligand>
        <name>substrate</name>
    </ligand>
</feature>
<dbReference type="NCBIfam" id="TIGR00069">
    <property type="entry name" value="hisD"/>
    <property type="match status" value="1"/>
</dbReference>
<proteinExistence type="inferred from homology"/>
<gene>
    <name evidence="5 9" type="primary">hisD</name>
    <name evidence="9" type="ORF">J8C05_09850</name>
</gene>
<evidence type="ECO:0000256" key="7">
    <source>
        <dbReference type="RuleBase" id="RU004175"/>
    </source>
</evidence>
<dbReference type="InterPro" id="IPR001692">
    <property type="entry name" value="Histidinol_DH_CS"/>
</dbReference>
<evidence type="ECO:0000256" key="2">
    <source>
        <dbReference type="ARBA" id="ARBA00022723"/>
    </source>
</evidence>
<dbReference type="Gene3D" id="3.40.50.1980">
    <property type="entry name" value="Nitrogenase molybdenum iron protein domain"/>
    <property type="match status" value="2"/>
</dbReference>
<dbReference type="Pfam" id="PF00815">
    <property type="entry name" value="Histidinol_dh"/>
    <property type="match status" value="1"/>
</dbReference>
<evidence type="ECO:0000313" key="9">
    <source>
        <dbReference type="EMBL" id="QUV93663.1"/>
    </source>
</evidence>
<keyword evidence="5" id="KW-0028">Amino-acid biosynthesis</keyword>
<keyword evidence="5" id="KW-0368">Histidine biosynthesis</keyword>
<feature type="binding site" evidence="5">
    <location>
        <position position="214"/>
    </location>
    <ligand>
        <name>NAD(+)</name>
        <dbReference type="ChEBI" id="CHEBI:57540"/>
    </ligand>
</feature>
<dbReference type="PIRSF" id="PIRSF000099">
    <property type="entry name" value="Histidinol_dh"/>
    <property type="match status" value="1"/>
</dbReference>
<comment type="function">
    <text evidence="5">Catalyzes the sequential NAD-dependent oxidations of L-histidinol to L-histidinaldehyde and then to L-histidine.</text>
</comment>
<feature type="region of interest" description="Disordered" evidence="8">
    <location>
        <begin position="432"/>
        <end position="464"/>
    </location>
</feature>
<comment type="catalytic activity">
    <reaction evidence="5">
        <text>L-histidinol + 2 NAD(+) + H2O = L-histidine + 2 NADH + 3 H(+)</text>
        <dbReference type="Rhea" id="RHEA:20641"/>
        <dbReference type="ChEBI" id="CHEBI:15377"/>
        <dbReference type="ChEBI" id="CHEBI:15378"/>
        <dbReference type="ChEBI" id="CHEBI:57540"/>
        <dbReference type="ChEBI" id="CHEBI:57595"/>
        <dbReference type="ChEBI" id="CHEBI:57699"/>
        <dbReference type="ChEBI" id="CHEBI:57945"/>
        <dbReference type="EC" id="1.1.1.23"/>
    </reaction>
</comment>
<evidence type="ECO:0000256" key="3">
    <source>
        <dbReference type="ARBA" id="ARBA00022833"/>
    </source>
</evidence>
<dbReference type="PRINTS" id="PR00083">
    <property type="entry name" value="HOLDHDRGNASE"/>
</dbReference>
<dbReference type="RefSeq" id="WP_211422024.1">
    <property type="nucleotide sequence ID" value="NZ_CP072642.1"/>
</dbReference>
<keyword evidence="5" id="KW-0520">NAD</keyword>
<dbReference type="CDD" id="cd06572">
    <property type="entry name" value="Histidinol_dh"/>
    <property type="match status" value="1"/>
</dbReference>
<organism evidence="9 10">
    <name type="scientific">Chloracidobacterium sp. N</name>
    <dbReference type="NCBI Taxonomy" id="2821540"/>
    <lineage>
        <taxon>Bacteria</taxon>
        <taxon>Pseudomonadati</taxon>
        <taxon>Acidobacteriota</taxon>
        <taxon>Terriglobia</taxon>
        <taxon>Terriglobales</taxon>
        <taxon>Acidobacteriaceae</taxon>
        <taxon>Chloracidobacterium</taxon>
        <taxon>Chloracidobacterium aggregatum</taxon>
    </lineage>
</organism>
<dbReference type="EC" id="1.1.1.23" evidence="5"/>
<feature type="active site" description="Proton acceptor" evidence="5">
    <location>
        <position position="328"/>
    </location>
</feature>
<feature type="binding site" evidence="5">
    <location>
        <position position="237"/>
    </location>
    <ligand>
        <name>substrate</name>
    </ligand>
</feature>
<dbReference type="SUPFAM" id="SSF53720">
    <property type="entry name" value="ALDH-like"/>
    <property type="match status" value="1"/>
</dbReference>